<evidence type="ECO:0000313" key="9">
    <source>
        <dbReference type="EMBL" id="WEX80819.1"/>
    </source>
</evidence>
<dbReference type="PANTHER" id="PTHR46494">
    <property type="entry name" value="CORA FAMILY METAL ION TRANSPORTER (EUROFUNG)"/>
    <property type="match status" value="1"/>
</dbReference>
<dbReference type="InterPro" id="IPR045863">
    <property type="entry name" value="CorA_TM1_TM2"/>
</dbReference>
<accession>A0ABY8CQ80</accession>
<keyword evidence="8" id="KW-0406">Ion transport</keyword>
<reference evidence="9 10" key="1">
    <citation type="submission" date="2023-03" db="EMBL/GenBank/DDBJ databases">
        <authorList>
            <person name="Kaur S."/>
            <person name="Espinosa-Saiz D."/>
            <person name="Velazquez E."/>
            <person name="Menendez E."/>
            <person name="diCenzo G.C."/>
        </authorList>
    </citation>
    <scope>NUCLEOTIDE SEQUENCE [LARGE SCALE GENOMIC DNA]</scope>
    <source>
        <strain evidence="9 10">LMG 27395</strain>
    </source>
</reference>
<evidence type="ECO:0000256" key="7">
    <source>
        <dbReference type="ARBA" id="ARBA00023136"/>
    </source>
</evidence>
<dbReference type="SUPFAM" id="SSF144083">
    <property type="entry name" value="Magnesium transport protein CorA, transmembrane region"/>
    <property type="match status" value="1"/>
</dbReference>
<evidence type="ECO:0000256" key="8">
    <source>
        <dbReference type="RuleBase" id="RU362010"/>
    </source>
</evidence>
<dbReference type="Gene3D" id="3.30.460.20">
    <property type="entry name" value="CorA soluble domain-like"/>
    <property type="match status" value="1"/>
</dbReference>
<gene>
    <name evidence="8 9" type="primary">corA</name>
    <name evidence="9" type="ORF">PYH38_000117</name>
</gene>
<keyword evidence="6 8" id="KW-1133">Transmembrane helix</keyword>
<evidence type="ECO:0000256" key="6">
    <source>
        <dbReference type="ARBA" id="ARBA00022989"/>
    </source>
</evidence>
<keyword evidence="7 8" id="KW-0472">Membrane</keyword>
<keyword evidence="3 8" id="KW-0813">Transport</keyword>
<keyword evidence="10" id="KW-1185">Reference proteome</keyword>
<comment type="function">
    <text evidence="8">Mediates influx of magnesium ions.</text>
</comment>
<evidence type="ECO:0000256" key="2">
    <source>
        <dbReference type="ARBA" id="ARBA00009765"/>
    </source>
</evidence>
<evidence type="ECO:0000256" key="5">
    <source>
        <dbReference type="ARBA" id="ARBA00022692"/>
    </source>
</evidence>
<dbReference type="PANTHER" id="PTHR46494:SF1">
    <property type="entry name" value="CORA FAMILY METAL ION TRANSPORTER (EUROFUNG)"/>
    <property type="match status" value="1"/>
</dbReference>
<dbReference type="SUPFAM" id="SSF143865">
    <property type="entry name" value="CorA soluble domain-like"/>
    <property type="match status" value="1"/>
</dbReference>
<dbReference type="CDD" id="cd12830">
    <property type="entry name" value="MtCorA-like"/>
    <property type="match status" value="1"/>
</dbReference>
<dbReference type="NCBIfam" id="TIGR00383">
    <property type="entry name" value="corA"/>
    <property type="match status" value="1"/>
</dbReference>
<evidence type="ECO:0000256" key="3">
    <source>
        <dbReference type="ARBA" id="ARBA00022448"/>
    </source>
</evidence>
<comment type="similarity">
    <text evidence="2 8">Belongs to the CorA metal ion transporter (MIT) (TC 1.A.35) family.</text>
</comment>
<evidence type="ECO:0000313" key="10">
    <source>
        <dbReference type="Proteomes" id="UP001235547"/>
    </source>
</evidence>
<dbReference type="EMBL" id="CP120370">
    <property type="protein sequence ID" value="WEX80819.1"/>
    <property type="molecule type" value="Genomic_DNA"/>
</dbReference>
<feature type="transmembrane region" description="Helical" evidence="8">
    <location>
        <begin position="264"/>
        <end position="283"/>
    </location>
</feature>
<dbReference type="Gene3D" id="1.20.58.340">
    <property type="entry name" value="Magnesium transport protein CorA, transmembrane region"/>
    <property type="match status" value="2"/>
</dbReference>
<protein>
    <recommendedName>
        <fullName evidence="8">Magnesium transport protein CorA</fullName>
    </recommendedName>
</protein>
<dbReference type="RefSeq" id="WP_280731536.1">
    <property type="nucleotide sequence ID" value="NZ_CP120367.1"/>
</dbReference>
<proteinExistence type="inferred from homology"/>
<evidence type="ECO:0000256" key="1">
    <source>
        <dbReference type="ARBA" id="ARBA00004651"/>
    </source>
</evidence>
<organism evidence="9 10">
    <name type="scientific">Sinorhizobium numidicum</name>
    <dbReference type="NCBI Taxonomy" id="680248"/>
    <lineage>
        <taxon>Bacteria</taxon>
        <taxon>Pseudomonadati</taxon>
        <taxon>Pseudomonadota</taxon>
        <taxon>Alphaproteobacteria</taxon>
        <taxon>Hyphomicrobiales</taxon>
        <taxon>Rhizobiaceae</taxon>
        <taxon>Sinorhizobium/Ensifer group</taxon>
        <taxon>Sinorhizobium</taxon>
    </lineage>
</organism>
<dbReference type="InterPro" id="IPR002523">
    <property type="entry name" value="MgTranspt_CorA/ZnTranspt_ZntB"/>
</dbReference>
<name>A0ABY8CQ80_9HYPH</name>
<dbReference type="Pfam" id="PF01544">
    <property type="entry name" value="CorA"/>
    <property type="match status" value="1"/>
</dbReference>
<dbReference type="Proteomes" id="UP001235547">
    <property type="component" value="Chromosome 2"/>
</dbReference>
<sequence length="321" mass="36406">MSVVASFMYRDGKRAEKLPVFPTPIAFNDNEFCWIGLYAPTAEEMATLQQAYSLHQLAVEDALNAHQLPKVDIYGEQLFVVAKTAHLEGDKIAYGQTALFVGRHYIISVRQGSARAHSALRSQLEASPQLMQKGPDYVLHAIIDFIVDGYLPVVQTIEDKVLAMEKHMLVAFLEREEIRRIFRMRRQVILFQRILGPMSEVVGKLANLDLPCIDDHAKPYFRDVLDHVRRVEAMVSGLREVITSVFEASNLLEQQRQGTITRQLAAWAAILAVPTAIAGIYGMNFEHMPELETRYGYFAVLATIALLCSFLFYRFRKAGWL</sequence>
<dbReference type="InterPro" id="IPR004488">
    <property type="entry name" value="Mg/Co-transport_prot_CorA"/>
</dbReference>
<keyword evidence="8" id="KW-0460">Magnesium</keyword>
<comment type="subcellular location">
    <subcellularLocation>
        <location evidence="1">Cell membrane</location>
        <topology evidence="1">Multi-pass membrane protein</topology>
    </subcellularLocation>
    <subcellularLocation>
        <location evidence="8">Membrane</location>
        <topology evidence="8">Multi-pass membrane protein</topology>
    </subcellularLocation>
</comment>
<dbReference type="InterPro" id="IPR045861">
    <property type="entry name" value="CorA_cytoplasmic_dom"/>
</dbReference>
<feature type="transmembrane region" description="Helical" evidence="8">
    <location>
        <begin position="295"/>
        <end position="315"/>
    </location>
</feature>
<evidence type="ECO:0000256" key="4">
    <source>
        <dbReference type="ARBA" id="ARBA00022475"/>
    </source>
</evidence>
<keyword evidence="5 8" id="KW-0812">Transmembrane</keyword>
<keyword evidence="4 8" id="KW-1003">Cell membrane</keyword>